<proteinExistence type="predicted"/>
<comment type="caution">
    <text evidence="1">The sequence shown here is derived from an EMBL/GenBank/DDBJ whole genome shotgun (WGS) entry which is preliminary data.</text>
</comment>
<dbReference type="Proteomes" id="UP000294739">
    <property type="component" value="Unassembled WGS sequence"/>
</dbReference>
<dbReference type="AlphaFoldDB" id="A0A4R5CRF8"/>
<gene>
    <name evidence="1" type="ORF">E1269_21225</name>
</gene>
<keyword evidence="2" id="KW-1185">Reference proteome</keyword>
<dbReference type="EMBL" id="SMKZ01000034">
    <property type="protein sequence ID" value="TDE02816.1"/>
    <property type="molecule type" value="Genomic_DNA"/>
</dbReference>
<sequence>MPTPSRLLPCPLCGAEVERFTMTAAYAVATPRGVEIVTPVTEVSGPYPDRMMERVTDHDRWTLLPCGHQFERREHPGWVATFASEGE</sequence>
<dbReference type="RefSeq" id="WP_131898239.1">
    <property type="nucleotide sequence ID" value="NZ_SMKZ01000034.1"/>
</dbReference>
<protein>
    <submittedName>
        <fullName evidence="1">Uncharacterized protein</fullName>
    </submittedName>
</protein>
<evidence type="ECO:0000313" key="2">
    <source>
        <dbReference type="Proteomes" id="UP000294739"/>
    </source>
</evidence>
<organism evidence="1 2">
    <name type="scientific">Jiangella asiatica</name>
    <dbReference type="NCBI Taxonomy" id="2530372"/>
    <lineage>
        <taxon>Bacteria</taxon>
        <taxon>Bacillati</taxon>
        <taxon>Actinomycetota</taxon>
        <taxon>Actinomycetes</taxon>
        <taxon>Jiangellales</taxon>
        <taxon>Jiangellaceae</taxon>
        <taxon>Jiangella</taxon>
    </lineage>
</organism>
<reference evidence="1 2" key="1">
    <citation type="submission" date="2019-03" db="EMBL/GenBank/DDBJ databases">
        <title>Draft genome sequences of novel Actinobacteria.</title>
        <authorList>
            <person name="Sahin N."/>
            <person name="Ay H."/>
            <person name="Saygin H."/>
        </authorList>
    </citation>
    <scope>NUCLEOTIDE SEQUENCE [LARGE SCALE GENOMIC DNA]</scope>
    <source>
        <strain evidence="1 2">5K138</strain>
    </source>
</reference>
<name>A0A4R5CRF8_9ACTN</name>
<evidence type="ECO:0000313" key="1">
    <source>
        <dbReference type="EMBL" id="TDE02816.1"/>
    </source>
</evidence>
<dbReference type="InParanoid" id="A0A4R5CRF8"/>
<accession>A0A4R5CRF8</accession>